<dbReference type="Proteomes" id="UP001055811">
    <property type="component" value="Linkage Group LG03"/>
</dbReference>
<protein>
    <submittedName>
        <fullName evidence="1">Uncharacterized protein</fullName>
    </submittedName>
</protein>
<reference evidence="2" key="1">
    <citation type="journal article" date="2022" name="Mol. Ecol. Resour.">
        <title>The genomes of chicory, endive, great burdock and yacon provide insights into Asteraceae palaeo-polyploidization history and plant inulin production.</title>
        <authorList>
            <person name="Fan W."/>
            <person name="Wang S."/>
            <person name="Wang H."/>
            <person name="Wang A."/>
            <person name="Jiang F."/>
            <person name="Liu H."/>
            <person name="Zhao H."/>
            <person name="Xu D."/>
            <person name="Zhang Y."/>
        </authorList>
    </citation>
    <scope>NUCLEOTIDE SEQUENCE [LARGE SCALE GENOMIC DNA]</scope>
    <source>
        <strain evidence="2">cv. Punajuju</strain>
    </source>
</reference>
<keyword evidence="2" id="KW-1185">Reference proteome</keyword>
<sequence>MVTIPTSHQDLNFVPSMPNLQLYPSHPQVKHLLHSHHFKLILSKLSSQFKGKTPNFVIEDTPNGILAAISNRKNRTF</sequence>
<dbReference type="EMBL" id="CM042011">
    <property type="protein sequence ID" value="KAI3768138.1"/>
    <property type="molecule type" value="Genomic_DNA"/>
</dbReference>
<gene>
    <name evidence="1" type="ORF">L2E82_18570</name>
</gene>
<organism evidence="1 2">
    <name type="scientific">Cichorium intybus</name>
    <name type="common">Chicory</name>
    <dbReference type="NCBI Taxonomy" id="13427"/>
    <lineage>
        <taxon>Eukaryota</taxon>
        <taxon>Viridiplantae</taxon>
        <taxon>Streptophyta</taxon>
        <taxon>Embryophyta</taxon>
        <taxon>Tracheophyta</taxon>
        <taxon>Spermatophyta</taxon>
        <taxon>Magnoliopsida</taxon>
        <taxon>eudicotyledons</taxon>
        <taxon>Gunneridae</taxon>
        <taxon>Pentapetalae</taxon>
        <taxon>asterids</taxon>
        <taxon>campanulids</taxon>
        <taxon>Asterales</taxon>
        <taxon>Asteraceae</taxon>
        <taxon>Cichorioideae</taxon>
        <taxon>Cichorieae</taxon>
        <taxon>Cichoriinae</taxon>
        <taxon>Cichorium</taxon>
    </lineage>
</organism>
<reference evidence="1 2" key="2">
    <citation type="journal article" date="2022" name="Mol. Ecol. Resour.">
        <title>The genomes of chicory, endive, great burdock and yacon provide insights into Asteraceae paleo-polyploidization history and plant inulin production.</title>
        <authorList>
            <person name="Fan W."/>
            <person name="Wang S."/>
            <person name="Wang H."/>
            <person name="Wang A."/>
            <person name="Jiang F."/>
            <person name="Liu H."/>
            <person name="Zhao H."/>
            <person name="Xu D."/>
            <person name="Zhang Y."/>
        </authorList>
    </citation>
    <scope>NUCLEOTIDE SEQUENCE [LARGE SCALE GENOMIC DNA]</scope>
    <source>
        <strain evidence="2">cv. Punajuju</strain>
        <tissue evidence="1">Leaves</tissue>
    </source>
</reference>
<comment type="caution">
    <text evidence="1">The sequence shown here is derived from an EMBL/GenBank/DDBJ whole genome shotgun (WGS) entry which is preliminary data.</text>
</comment>
<evidence type="ECO:0000313" key="2">
    <source>
        <dbReference type="Proteomes" id="UP001055811"/>
    </source>
</evidence>
<proteinExistence type="predicted"/>
<evidence type="ECO:0000313" key="1">
    <source>
        <dbReference type="EMBL" id="KAI3768138.1"/>
    </source>
</evidence>
<name>A0ACB9FBI2_CICIN</name>
<accession>A0ACB9FBI2</accession>